<dbReference type="Proteomes" id="UP000078540">
    <property type="component" value="Unassembled WGS sequence"/>
</dbReference>
<protein>
    <submittedName>
        <fullName evidence="2">Uncharacterized protein</fullName>
    </submittedName>
</protein>
<dbReference type="AlphaFoldDB" id="A0A195BY44"/>
<name>A0A195BY44_9HYME</name>
<proteinExistence type="predicted"/>
<organism evidence="2 3">
    <name type="scientific">Atta colombica</name>
    <dbReference type="NCBI Taxonomy" id="520822"/>
    <lineage>
        <taxon>Eukaryota</taxon>
        <taxon>Metazoa</taxon>
        <taxon>Ecdysozoa</taxon>
        <taxon>Arthropoda</taxon>
        <taxon>Hexapoda</taxon>
        <taxon>Insecta</taxon>
        <taxon>Pterygota</taxon>
        <taxon>Neoptera</taxon>
        <taxon>Endopterygota</taxon>
        <taxon>Hymenoptera</taxon>
        <taxon>Apocrita</taxon>
        <taxon>Aculeata</taxon>
        <taxon>Formicoidea</taxon>
        <taxon>Formicidae</taxon>
        <taxon>Myrmicinae</taxon>
        <taxon>Atta</taxon>
    </lineage>
</organism>
<sequence>MAELKAAPLFGSVRLQRLTRGYTTARTTPVSPAASASAAFIAAFSVASSPLPRFSESHRLPRRDGTHAFTTFTVFTGVPRAARIKSTGRWCGARRVCGSSSPPPGKRPPSTGTGPSIGAGTGAG</sequence>
<feature type="region of interest" description="Disordered" evidence="1">
    <location>
        <begin position="93"/>
        <end position="124"/>
    </location>
</feature>
<evidence type="ECO:0000256" key="1">
    <source>
        <dbReference type="SAM" id="MobiDB-lite"/>
    </source>
</evidence>
<reference evidence="2 3" key="1">
    <citation type="submission" date="2015-09" db="EMBL/GenBank/DDBJ databases">
        <title>Atta colombica WGS genome.</title>
        <authorList>
            <person name="Nygaard S."/>
            <person name="Hu H."/>
            <person name="Boomsma J."/>
            <person name="Zhang G."/>
        </authorList>
    </citation>
    <scope>NUCLEOTIDE SEQUENCE [LARGE SCALE GENOMIC DNA]</scope>
    <source>
        <strain evidence="2">Treedump-2</strain>
        <tissue evidence="2">Whole body</tissue>
    </source>
</reference>
<evidence type="ECO:0000313" key="2">
    <source>
        <dbReference type="EMBL" id="KYM93220.1"/>
    </source>
</evidence>
<gene>
    <name evidence="2" type="ORF">ALC53_00156</name>
</gene>
<keyword evidence="3" id="KW-1185">Reference proteome</keyword>
<feature type="compositionally biased region" description="Gly residues" evidence="1">
    <location>
        <begin position="115"/>
        <end position="124"/>
    </location>
</feature>
<accession>A0A195BY44</accession>
<dbReference type="EMBL" id="KQ976394">
    <property type="protein sequence ID" value="KYM93220.1"/>
    <property type="molecule type" value="Genomic_DNA"/>
</dbReference>
<evidence type="ECO:0000313" key="3">
    <source>
        <dbReference type="Proteomes" id="UP000078540"/>
    </source>
</evidence>